<accession>A0AA36IHC0</accession>
<name>A0AA36IHC0_9DINO</name>
<evidence type="ECO:0000256" key="1">
    <source>
        <dbReference type="SAM" id="MobiDB-lite"/>
    </source>
</evidence>
<evidence type="ECO:0000313" key="2">
    <source>
        <dbReference type="EMBL" id="CAJ1386329.1"/>
    </source>
</evidence>
<dbReference type="AlphaFoldDB" id="A0AA36IHC0"/>
<dbReference type="EMBL" id="CAUJNA010001356">
    <property type="protein sequence ID" value="CAJ1386329.1"/>
    <property type="molecule type" value="Genomic_DNA"/>
</dbReference>
<keyword evidence="3" id="KW-1185">Reference proteome</keyword>
<protein>
    <submittedName>
        <fullName evidence="2">Uncharacterized protein</fullName>
    </submittedName>
</protein>
<feature type="region of interest" description="Disordered" evidence="1">
    <location>
        <begin position="115"/>
        <end position="158"/>
    </location>
</feature>
<organism evidence="2 3">
    <name type="scientific">Effrenium voratum</name>
    <dbReference type="NCBI Taxonomy" id="2562239"/>
    <lineage>
        <taxon>Eukaryota</taxon>
        <taxon>Sar</taxon>
        <taxon>Alveolata</taxon>
        <taxon>Dinophyceae</taxon>
        <taxon>Suessiales</taxon>
        <taxon>Symbiodiniaceae</taxon>
        <taxon>Effrenium</taxon>
    </lineage>
</organism>
<reference evidence="2" key="1">
    <citation type="submission" date="2023-08" db="EMBL/GenBank/DDBJ databases">
        <authorList>
            <person name="Chen Y."/>
            <person name="Shah S."/>
            <person name="Dougan E. K."/>
            <person name="Thang M."/>
            <person name="Chan C."/>
        </authorList>
    </citation>
    <scope>NUCLEOTIDE SEQUENCE</scope>
</reference>
<proteinExistence type="predicted"/>
<feature type="non-terminal residue" evidence="2">
    <location>
        <position position="1"/>
    </location>
</feature>
<feature type="non-terminal residue" evidence="2">
    <location>
        <position position="158"/>
    </location>
</feature>
<feature type="compositionally biased region" description="Basic and acidic residues" evidence="1">
    <location>
        <begin position="142"/>
        <end position="158"/>
    </location>
</feature>
<sequence length="158" mass="17600">PQQSGCCAPVGVQNRGFVSLLFRQGRFRIFAHGRESKMHRAQGGWPTMQAARLLPPRSPCTPSASRALQVRWRNHVLGVKFEAKPSWQMDAAQSASRSRRSRSRSCRTWCTWRPSGSTSLARGSSRRDGSGRGPVRAHAPRGFHEPKVSFAPHRERGG</sequence>
<evidence type="ECO:0000313" key="3">
    <source>
        <dbReference type="Proteomes" id="UP001178507"/>
    </source>
</evidence>
<dbReference type="Proteomes" id="UP001178507">
    <property type="component" value="Unassembled WGS sequence"/>
</dbReference>
<comment type="caution">
    <text evidence="2">The sequence shown here is derived from an EMBL/GenBank/DDBJ whole genome shotgun (WGS) entry which is preliminary data.</text>
</comment>
<gene>
    <name evidence="2" type="ORF">EVOR1521_LOCUS12719</name>
</gene>